<keyword evidence="4" id="KW-0808">Transferase</keyword>
<protein>
    <recommendedName>
        <fullName evidence="6">rRNA methyltransferase 2, mitochondrial</fullName>
    </recommendedName>
</protein>
<dbReference type="FunFam" id="3.40.50.150:FF:000959">
    <property type="entry name" value="RNA methyltransferase"/>
    <property type="match status" value="1"/>
</dbReference>
<evidence type="ECO:0000256" key="6">
    <source>
        <dbReference type="ARBA" id="ARBA00041184"/>
    </source>
</evidence>
<keyword evidence="5" id="KW-0949">S-adenosyl-L-methionine</keyword>
<keyword evidence="2" id="KW-0698">rRNA processing</keyword>
<gene>
    <name evidence="8" type="ORF">PCANC_10896</name>
</gene>
<dbReference type="SUPFAM" id="SSF53335">
    <property type="entry name" value="S-adenosyl-L-methionine-dependent methyltransferases"/>
    <property type="match status" value="1"/>
</dbReference>
<comment type="caution">
    <text evidence="8">The sequence shown here is derived from an EMBL/GenBank/DDBJ whole genome shotgun (WGS) entry which is preliminary data.</text>
</comment>
<evidence type="ECO:0000256" key="4">
    <source>
        <dbReference type="ARBA" id="ARBA00022679"/>
    </source>
</evidence>
<evidence type="ECO:0000256" key="5">
    <source>
        <dbReference type="ARBA" id="ARBA00022691"/>
    </source>
</evidence>
<sequence>MATKLTHIGSAPCRFLSWTKSGCRRFSIVRPGGEQGGQSKRFLRRAETDPYGKAKSRARGETTYVARSAHKLIQLDQQFRIFPAPARSPARASFRVLDLGAAPGGWCEVVLERLARLHFLPPSAASGTEPSATPRLNGHLTTPLSGEHRHRLVSCDLLPLHPSIASKVSTNVDFHSIQGDFMDVQIRAQIAGLLNNSTTSNDNCNEKHRAEEEKKRPCNRQRFTTIILSDMLHSMTGIPTRDSQNSLDLSTTVADLAAELIPPSPPDSRLGDTLVLKHLQSEFTHEFRERLLTDWSIVKWVKPLASRSESREGFFVTRGRRK</sequence>
<evidence type="ECO:0000313" key="9">
    <source>
        <dbReference type="Proteomes" id="UP000235388"/>
    </source>
</evidence>
<dbReference type="InterPro" id="IPR029063">
    <property type="entry name" value="SAM-dependent_MTases_sf"/>
</dbReference>
<evidence type="ECO:0000256" key="1">
    <source>
        <dbReference type="ARBA" id="ARBA00009258"/>
    </source>
</evidence>
<evidence type="ECO:0000256" key="2">
    <source>
        <dbReference type="ARBA" id="ARBA00022552"/>
    </source>
</evidence>
<dbReference type="PANTHER" id="PTHR10920:SF18">
    <property type="entry name" value="RRNA METHYLTRANSFERASE 2, MITOCHONDRIAL"/>
    <property type="match status" value="1"/>
</dbReference>
<dbReference type="STRING" id="200324.A0A2N5SWQ3"/>
<reference evidence="8 9" key="1">
    <citation type="submission" date="2017-11" db="EMBL/GenBank/DDBJ databases">
        <title>De novo assembly and phasing of dikaryotic genomes from two isolates of Puccinia coronata f. sp. avenae, the causal agent of oat crown rust.</title>
        <authorList>
            <person name="Miller M.E."/>
            <person name="Zhang Y."/>
            <person name="Omidvar V."/>
            <person name="Sperschneider J."/>
            <person name="Schwessinger B."/>
            <person name="Raley C."/>
            <person name="Palmer J.M."/>
            <person name="Garnica D."/>
            <person name="Upadhyaya N."/>
            <person name="Rathjen J."/>
            <person name="Taylor J.M."/>
            <person name="Park R.F."/>
            <person name="Dodds P.N."/>
            <person name="Hirsch C.D."/>
            <person name="Kianian S.F."/>
            <person name="Figueroa M."/>
        </authorList>
    </citation>
    <scope>NUCLEOTIDE SEQUENCE [LARGE SCALE GENOMIC DNA]</scope>
    <source>
        <strain evidence="8">12NC29</strain>
    </source>
</reference>
<keyword evidence="3" id="KW-0489">Methyltransferase</keyword>
<dbReference type="InterPro" id="IPR050082">
    <property type="entry name" value="RNA_methyltr_RlmE"/>
</dbReference>
<evidence type="ECO:0000313" key="8">
    <source>
        <dbReference type="EMBL" id="PLW17665.1"/>
    </source>
</evidence>
<dbReference type="Pfam" id="PF01728">
    <property type="entry name" value="FtsJ"/>
    <property type="match status" value="1"/>
</dbReference>
<name>A0A2N5SWQ3_9BASI</name>
<dbReference type="PANTHER" id="PTHR10920">
    <property type="entry name" value="RIBOSOMAL RNA METHYLTRANSFERASE"/>
    <property type="match status" value="1"/>
</dbReference>
<evidence type="ECO:0000256" key="3">
    <source>
        <dbReference type="ARBA" id="ARBA00022603"/>
    </source>
</evidence>
<dbReference type="OrthoDB" id="20105at2759"/>
<dbReference type="GO" id="GO:0005739">
    <property type="term" value="C:mitochondrion"/>
    <property type="evidence" value="ECO:0007669"/>
    <property type="project" value="TreeGrafter"/>
</dbReference>
<dbReference type="Gene3D" id="3.40.50.150">
    <property type="entry name" value="Vaccinia Virus protein VP39"/>
    <property type="match status" value="1"/>
</dbReference>
<dbReference type="InterPro" id="IPR002877">
    <property type="entry name" value="RNA_MeTrfase_FtsJ_dom"/>
</dbReference>
<dbReference type="Proteomes" id="UP000235388">
    <property type="component" value="Unassembled WGS sequence"/>
</dbReference>
<feature type="domain" description="Ribosomal RNA methyltransferase FtsJ" evidence="7">
    <location>
        <begin position="64"/>
        <end position="320"/>
    </location>
</feature>
<dbReference type="GO" id="GO:0008650">
    <property type="term" value="F:rRNA (uridine-2'-O-)-methyltransferase activity"/>
    <property type="evidence" value="ECO:0007669"/>
    <property type="project" value="TreeGrafter"/>
</dbReference>
<accession>A0A2N5SWQ3</accession>
<dbReference type="AlphaFoldDB" id="A0A2N5SWQ3"/>
<keyword evidence="9" id="KW-1185">Reference proteome</keyword>
<proteinExistence type="inferred from homology"/>
<organism evidence="8 9">
    <name type="scientific">Puccinia coronata f. sp. avenae</name>
    <dbReference type="NCBI Taxonomy" id="200324"/>
    <lineage>
        <taxon>Eukaryota</taxon>
        <taxon>Fungi</taxon>
        <taxon>Dikarya</taxon>
        <taxon>Basidiomycota</taxon>
        <taxon>Pucciniomycotina</taxon>
        <taxon>Pucciniomycetes</taxon>
        <taxon>Pucciniales</taxon>
        <taxon>Pucciniaceae</taxon>
        <taxon>Puccinia</taxon>
    </lineage>
</organism>
<comment type="similarity">
    <text evidence="1">Belongs to the class I-like SAM-binding methyltransferase superfamily. RNA methyltransferase RlmE family.</text>
</comment>
<evidence type="ECO:0000259" key="7">
    <source>
        <dbReference type="Pfam" id="PF01728"/>
    </source>
</evidence>
<dbReference type="EMBL" id="PGCJ01000845">
    <property type="protein sequence ID" value="PLW17665.1"/>
    <property type="molecule type" value="Genomic_DNA"/>
</dbReference>